<dbReference type="Gene3D" id="1.20.120.20">
    <property type="entry name" value="Apolipoprotein"/>
    <property type="match status" value="1"/>
</dbReference>
<feature type="compositionally biased region" description="Polar residues" evidence="1">
    <location>
        <begin position="1"/>
        <end position="11"/>
    </location>
</feature>
<protein>
    <recommendedName>
        <fullName evidence="4">Membrane-anchored ribosome-binding protein, inhibits growth in stationary phase, ElaB/YqjD/DUF883 family</fullName>
    </recommendedName>
</protein>
<accession>A0ABY7C0B5</accession>
<dbReference type="EMBL" id="CP114029">
    <property type="protein sequence ID" value="WAP69524.1"/>
    <property type="molecule type" value="Genomic_DNA"/>
</dbReference>
<name>A0ABY7C0B5_9HYPH</name>
<evidence type="ECO:0000313" key="2">
    <source>
        <dbReference type="EMBL" id="WAP69524.1"/>
    </source>
</evidence>
<evidence type="ECO:0000313" key="3">
    <source>
        <dbReference type="Proteomes" id="UP001164020"/>
    </source>
</evidence>
<organism evidence="2 3">
    <name type="scientific">Jiella pelagia</name>
    <dbReference type="NCBI Taxonomy" id="2986949"/>
    <lineage>
        <taxon>Bacteria</taxon>
        <taxon>Pseudomonadati</taxon>
        <taxon>Pseudomonadota</taxon>
        <taxon>Alphaproteobacteria</taxon>
        <taxon>Hyphomicrobiales</taxon>
        <taxon>Aurantimonadaceae</taxon>
        <taxon>Jiella</taxon>
    </lineage>
</organism>
<dbReference type="RefSeq" id="WP_268881961.1">
    <property type="nucleotide sequence ID" value="NZ_CP114029.1"/>
</dbReference>
<reference evidence="2" key="1">
    <citation type="submission" date="2022-12" db="EMBL/GenBank/DDBJ databases">
        <title>Jiella pelagia sp. nov., isolated from phosphonate enriched culture of Northwest Pacific surface seawater.</title>
        <authorList>
            <person name="Shin D.Y."/>
            <person name="Hwang C.Y."/>
        </authorList>
    </citation>
    <scope>NUCLEOTIDE SEQUENCE</scope>
    <source>
        <strain evidence="2">HL-NP1</strain>
    </source>
</reference>
<proteinExistence type="predicted"/>
<keyword evidence="3" id="KW-1185">Reference proteome</keyword>
<dbReference type="Proteomes" id="UP001164020">
    <property type="component" value="Chromosome"/>
</dbReference>
<dbReference type="SUPFAM" id="SSF58113">
    <property type="entry name" value="Apolipoprotein A-I"/>
    <property type="match status" value="1"/>
</dbReference>
<feature type="compositionally biased region" description="Gly residues" evidence="1">
    <location>
        <begin position="15"/>
        <end position="25"/>
    </location>
</feature>
<feature type="region of interest" description="Disordered" evidence="1">
    <location>
        <begin position="1"/>
        <end position="44"/>
    </location>
</feature>
<sequence>MSDTTANNPNFPGSGSAGTSGGTTGGARTPGQDPKTQADRENIEEQLGRLREDVSSLSEAVRSLASHGAEDVRKQATALRDDVRQRGEAYLRQAQDAASDLEEDVSERIRAEPIKSVLIAAGIGYLYARLFR</sequence>
<gene>
    <name evidence="2" type="ORF">OH818_04535</name>
</gene>
<evidence type="ECO:0000256" key="1">
    <source>
        <dbReference type="SAM" id="MobiDB-lite"/>
    </source>
</evidence>
<evidence type="ECO:0008006" key="4">
    <source>
        <dbReference type="Google" id="ProtNLM"/>
    </source>
</evidence>